<evidence type="ECO:0000313" key="2">
    <source>
        <dbReference type="EMBL" id="AVF37989.1"/>
    </source>
</evidence>
<dbReference type="Proteomes" id="UP000239197">
    <property type="component" value="Plasmid unnamed2"/>
</dbReference>
<dbReference type="Gene3D" id="3.90.25.10">
    <property type="entry name" value="UDP-galactose 4-epimerase, domain 1"/>
    <property type="match status" value="1"/>
</dbReference>
<dbReference type="KEGG" id="rox:BV494_24060"/>
<organism evidence="2 3">
    <name type="scientific">Rahnella sikkimica</name>
    <dbReference type="NCBI Taxonomy" id="1805933"/>
    <lineage>
        <taxon>Bacteria</taxon>
        <taxon>Pseudomonadati</taxon>
        <taxon>Pseudomonadota</taxon>
        <taxon>Gammaproteobacteria</taxon>
        <taxon>Enterobacterales</taxon>
        <taxon>Yersiniaceae</taxon>
        <taxon>Rahnella</taxon>
    </lineage>
</organism>
<dbReference type="PANTHER" id="PTHR43162:SF1">
    <property type="entry name" value="PRESTALK A DIFFERENTIATION PROTEIN A"/>
    <property type="match status" value="1"/>
</dbReference>
<keyword evidence="3" id="KW-1185">Reference proteome</keyword>
<protein>
    <submittedName>
        <fullName evidence="2">NmrA family transcriptional regulator</fullName>
    </submittedName>
</protein>
<dbReference type="SUPFAM" id="SSF51735">
    <property type="entry name" value="NAD(P)-binding Rossmann-fold domains"/>
    <property type="match status" value="1"/>
</dbReference>
<dbReference type="PANTHER" id="PTHR43162">
    <property type="match status" value="1"/>
</dbReference>
<name>A0A2L1UYG2_9GAMM</name>
<dbReference type="Gene3D" id="3.40.50.720">
    <property type="entry name" value="NAD(P)-binding Rossmann-like Domain"/>
    <property type="match status" value="1"/>
</dbReference>
<proteinExistence type="predicted"/>
<dbReference type="EMBL" id="CP019064">
    <property type="protein sequence ID" value="AVF37989.1"/>
    <property type="molecule type" value="Genomic_DNA"/>
</dbReference>
<accession>A0A2L1UYG2</accession>
<dbReference type="AlphaFoldDB" id="A0A2L1UYG2"/>
<feature type="domain" description="NmrA-like" evidence="1">
    <location>
        <begin position="2"/>
        <end position="254"/>
    </location>
</feature>
<dbReference type="InterPro" id="IPR051604">
    <property type="entry name" value="Ergot_Alk_Oxidoreductase"/>
</dbReference>
<dbReference type="InterPro" id="IPR036291">
    <property type="entry name" value="NAD(P)-bd_dom_sf"/>
</dbReference>
<keyword evidence="2" id="KW-0614">Plasmid</keyword>
<sequence length="291" mass="30909">MTILVTGSTGRIGTLVTAQLAHAGSTVHALTRSLDKARFPAGVIAVQGDLLDAASVRKALIGVKTLFLLISNAPDELTQAINTLGLAREAGVQGIVYLSVTRANAYTDVSHFTAKHAAEAMIAQLDLPTTVLRASYFMQNDAAQKDSLQQAGLYVSPLGSLGVSMVDVRDIADAAVIELLRRDNASGPLPRETYELSGPDALTSASAAAAWAAALGREVRSAGDDLNVFEKAVAARAPAWLAYDMRAMMQRYQKDGSVATPEEIARLTVLLGRPPRSYSAFVTETVKQWQV</sequence>
<gene>
    <name evidence="2" type="ORF">BV494_24060</name>
</gene>
<evidence type="ECO:0000313" key="3">
    <source>
        <dbReference type="Proteomes" id="UP000239197"/>
    </source>
</evidence>
<evidence type="ECO:0000259" key="1">
    <source>
        <dbReference type="Pfam" id="PF05368"/>
    </source>
</evidence>
<reference evidence="3" key="1">
    <citation type="submission" date="2017-01" db="EMBL/GenBank/DDBJ databases">
        <title>Genome sequence of Rouxiella sp. ERMR1:05.</title>
        <authorList>
            <person name="Kumar R."/>
            <person name="Singh D."/>
            <person name="Kumar S."/>
        </authorList>
    </citation>
    <scope>NUCLEOTIDE SEQUENCE [LARGE SCALE GENOMIC DNA]</scope>
    <source>
        <strain evidence="3">ERMR1:05</strain>
        <plasmid evidence="3">unnamed2</plasmid>
    </source>
</reference>
<dbReference type="InterPro" id="IPR008030">
    <property type="entry name" value="NmrA-like"/>
</dbReference>
<dbReference type="Pfam" id="PF05368">
    <property type="entry name" value="NmrA"/>
    <property type="match status" value="1"/>
</dbReference>
<dbReference type="OrthoDB" id="9798669at2"/>
<dbReference type="RefSeq" id="WP_104925320.1">
    <property type="nucleotide sequence ID" value="NZ_CP019064.1"/>
</dbReference>
<geneLocation type="plasmid" evidence="2 3">
    <name>unnamed2</name>
</geneLocation>